<keyword evidence="5" id="KW-0804">Transcription</keyword>
<dbReference type="Proteomes" id="UP000053815">
    <property type="component" value="Unassembled WGS sequence"/>
</dbReference>
<keyword evidence="5" id="KW-0240">DNA-directed RNA polymerase</keyword>
<reference evidence="5" key="1">
    <citation type="submission" date="2014-09" db="EMBL/GenBank/DDBJ databases">
        <title>Draft genome sequence of an oleaginous Mucoromycotina fungus Mucor ambiguus NBRC6742.</title>
        <authorList>
            <person name="Takeda I."/>
            <person name="Yamane N."/>
            <person name="Morita T."/>
            <person name="Tamano K."/>
            <person name="Machida M."/>
            <person name="Baker S."/>
            <person name="Koike H."/>
        </authorList>
    </citation>
    <scope>NUCLEOTIDE SEQUENCE</scope>
    <source>
        <strain evidence="5">NBRC 6742</strain>
    </source>
</reference>
<organism evidence="5">
    <name type="scientific">Mucor ambiguus</name>
    <dbReference type="NCBI Taxonomy" id="91626"/>
    <lineage>
        <taxon>Eukaryota</taxon>
        <taxon>Fungi</taxon>
        <taxon>Fungi incertae sedis</taxon>
        <taxon>Mucoromycota</taxon>
        <taxon>Mucoromycotina</taxon>
        <taxon>Mucoromycetes</taxon>
        <taxon>Mucorales</taxon>
        <taxon>Mucorineae</taxon>
        <taxon>Mucoraceae</taxon>
        <taxon>Mucor</taxon>
    </lineage>
</organism>
<evidence type="ECO:0000256" key="3">
    <source>
        <dbReference type="ARBA" id="ARBA00025724"/>
    </source>
</evidence>
<evidence type="ECO:0000259" key="4">
    <source>
        <dbReference type="SMART" id="SM00657"/>
    </source>
</evidence>
<sequence length="143" mass="16186">MASKKRHMIRGGTDQEDASNLKLGEEFDGAQCLYISEVRIILEAQEDSKENGTDTRPRTNVMAKTLDYVRAFSRFSNIESVREVRQVLAKENMAQFEVAQIANLCCEDAEEAKALIPSLENKVEVPELQEMLSQMLTIKKFQG</sequence>
<protein>
    <submittedName>
        <fullName evidence="5">DNA-directed RNA polymerase II polypeptide</fullName>
    </submittedName>
</protein>
<dbReference type="InterPro" id="IPR038324">
    <property type="entry name" value="Rpb4/RPC9_sf"/>
</dbReference>
<keyword evidence="6" id="KW-1185">Reference proteome</keyword>
<dbReference type="OrthoDB" id="2186918at2759"/>
<evidence type="ECO:0000313" key="5">
    <source>
        <dbReference type="EMBL" id="GAN01606.1"/>
    </source>
</evidence>
<dbReference type="GO" id="GO:0006352">
    <property type="term" value="P:DNA-templated transcription initiation"/>
    <property type="evidence" value="ECO:0007669"/>
    <property type="project" value="InterPro"/>
</dbReference>
<dbReference type="GO" id="GO:0005665">
    <property type="term" value="C:RNA polymerase II, core complex"/>
    <property type="evidence" value="ECO:0007669"/>
    <property type="project" value="EnsemblFungi"/>
</dbReference>
<dbReference type="EMBL" id="DF836298">
    <property type="protein sequence ID" value="GAN01606.1"/>
    <property type="molecule type" value="Genomic_DNA"/>
</dbReference>
<dbReference type="GO" id="GO:0000166">
    <property type="term" value="F:nucleotide binding"/>
    <property type="evidence" value="ECO:0007669"/>
    <property type="project" value="InterPro"/>
</dbReference>
<name>A0A0C9M0H6_9FUNG</name>
<evidence type="ECO:0000313" key="6">
    <source>
        <dbReference type="Proteomes" id="UP000053815"/>
    </source>
</evidence>
<dbReference type="SUPFAM" id="SSF47819">
    <property type="entry name" value="HRDC-like"/>
    <property type="match status" value="1"/>
</dbReference>
<dbReference type="AlphaFoldDB" id="A0A0C9M0H6"/>
<dbReference type="InterPro" id="IPR005574">
    <property type="entry name" value="Rpb4/RPC9"/>
</dbReference>
<comment type="similarity">
    <text evidence="3">Belongs to the eukaryotic RPB4 RNA polymerase subunit family.</text>
</comment>
<keyword evidence="2" id="KW-0539">Nucleus</keyword>
<gene>
    <name evidence="5" type="ORF">MAM1_0009d01040</name>
</gene>
<dbReference type="GO" id="GO:0003899">
    <property type="term" value="F:DNA-directed RNA polymerase activity"/>
    <property type="evidence" value="ECO:0007669"/>
    <property type="project" value="EnsemblFungi"/>
</dbReference>
<comment type="subcellular location">
    <subcellularLocation>
        <location evidence="1">Nucleus</location>
    </subcellularLocation>
</comment>
<dbReference type="Pfam" id="PF03874">
    <property type="entry name" value="RNA_pol_Rpb4"/>
    <property type="match status" value="1"/>
</dbReference>
<dbReference type="InterPro" id="IPR045222">
    <property type="entry name" value="Rpb4-like"/>
</dbReference>
<dbReference type="STRING" id="91626.A0A0C9M0H6"/>
<dbReference type="Gene3D" id="1.20.1250.40">
    <property type="match status" value="1"/>
</dbReference>
<evidence type="ECO:0000256" key="2">
    <source>
        <dbReference type="ARBA" id="ARBA00023242"/>
    </source>
</evidence>
<dbReference type="GO" id="GO:0006366">
    <property type="term" value="P:transcription by RNA polymerase II"/>
    <property type="evidence" value="ECO:0007669"/>
    <property type="project" value="EnsemblFungi"/>
</dbReference>
<accession>A0A0C9M0H6</accession>
<feature type="domain" description="RNA polymerase Rpb4/RPC9 core" evidence="4">
    <location>
        <begin position="25"/>
        <end position="142"/>
    </location>
</feature>
<dbReference type="SMART" id="SM00657">
    <property type="entry name" value="RPOL4c"/>
    <property type="match status" value="1"/>
</dbReference>
<evidence type="ECO:0000256" key="1">
    <source>
        <dbReference type="ARBA" id="ARBA00004123"/>
    </source>
</evidence>
<dbReference type="InterPro" id="IPR006590">
    <property type="entry name" value="RNA_pol_Rpb4/RPC9_core"/>
</dbReference>
<dbReference type="InterPro" id="IPR010997">
    <property type="entry name" value="HRDC-like_sf"/>
</dbReference>
<dbReference type="PANTHER" id="PTHR21297">
    <property type="entry name" value="DNA-DIRECTED RNA POLYMERASE II"/>
    <property type="match status" value="1"/>
</dbReference>
<proteinExistence type="inferred from homology"/>